<dbReference type="KEGG" id="rga:RGR602_CH01820"/>
<feature type="compositionally biased region" description="Polar residues" evidence="1">
    <location>
        <begin position="13"/>
        <end position="27"/>
    </location>
</feature>
<accession>A0A0B4X3P3</accession>
<protein>
    <submittedName>
        <fullName evidence="2">Uncharacterized protein</fullName>
    </submittedName>
</protein>
<dbReference type="HOGENOM" id="CLU_2234360_0_0_5"/>
<feature type="region of interest" description="Disordered" evidence="1">
    <location>
        <begin position="1"/>
        <end position="55"/>
    </location>
</feature>
<dbReference type="Proteomes" id="UP000031368">
    <property type="component" value="Chromosome"/>
</dbReference>
<feature type="compositionally biased region" description="Basic and acidic residues" evidence="1">
    <location>
        <begin position="1"/>
        <end position="11"/>
    </location>
</feature>
<evidence type="ECO:0000256" key="1">
    <source>
        <dbReference type="SAM" id="MobiDB-lite"/>
    </source>
</evidence>
<dbReference type="EMBL" id="CP006877">
    <property type="protein sequence ID" value="AJD41152.1"/>
    <property type="molecule type" value="Genomic_DNA"/>
</dbReference>
<evidence type="ECO:0000313" key="2">
    <source>
        <dbReference type="EMBL" id="AJD41152.1"/>
    </source>
</evidence>
<proteinExistence type="predicted"/>
<evidence type="ECO:0000313" key="3">
    <source>
        <dbReference type="Proteomes" id="UP000031368"/>
    </source>
</evidence>
<keyword evidence="3" id="KW-1185">Reference proteome</keyword>
<organism evidence="2 3">
    <name type="scientific">Rhizobium gallicum bv. gallicum R602sp</name>
    <dbReference type="NCBI Taxonomy" id="1041138"/>
    <lineage>
        <taxon>Bacteria</taxon>
        <taxon>Pseudomonadati</taxon>
        <taxon>Pseudomonadota</taxon>
        <taxon>Alphaproteobacteria</taxon>
        <taxon>Hyphomicrobiales</taxon>
        <taxon>Rhizobiaceae</taxon>
        <taxon>Rhizobium/Agrobacterium group</taxon>
        <taxon>Rhizobium</taxon>
    </lineage>
</organism>
<gene>
    <name evidence="2" type="ORF">RGR602_CH01820</name>
</gene>
<name>A0A0B4X3P3_9HYPH</name>
<reference evidence="2 3" key="1">
    <citation type="submission" date="2013-11" db="EMBL/GenBank/DDBJ databases">
        <title>Complete genome sequence of Rhizobium gallicum bv. gallicum R602.</title>
        <authorList>
            <person name="Bustos P."/>
            <person name="Santamaria R.I."/>
            <person name="Lozano L."/>
            <person name="Acosta J.L."/>
            <person name="Ormeno-Orrillo E."/>
            <person name="Rogel M.A."/>
            <person name="Romero D."/>
            <person name="Cevallos M.A."/>
            <person name="Martinez-Romero E."/>
            <person name="Gonzalez V."/>
        </authorList>
    </citation>
    <scope>NUCLEOTIDE SEQUENCE [LARGE SCALE GENOMIC DNA]</scope>
    <source>
        <strain evidence="2 3">R602</strain>
    </source>
</reference>
<dbReference type="AlphaFoldDB" id="A0A0B4X3P3"/>
<sequence length="105" mass="11056">MRRAATREKTGDANFSSRQQEEVSNAMRNGATPGLRCRGHRPSRGQGCGSAPANGAVHFADETSRKTGAVEPCFEQLPSRNSIARRAWRAGAFAGDALPVNGSGG</sequence>